<evidence type="ECO:0000313" key="1">
    <source>
        <dbReference type="EMBL" id="EPS92540.1"/>
    </source>
</evidence>
<dbReference type="EMBL" id="KE504494">
    <property type="protein sequence ID" value="EPS92540.1"/>
    <property type="molecule type" value="Genomic_DNA"/>
</dbReference>
<protein>
    <submittedName>
        <fullName evidence="1">Uncharacterized protein</fullName>
    </submittedName>
</protein>
<dbReference type="AlphaFoldDB" id="S8ERW9"/>
<proteinExistence type="predicted"/>
<organism evidence="1 2">
    <name type="scientific">Fomitopsis schrenkii</name>
    <name type="common">Brown rot fungus</name>
    <dbReference type="NCBI Taxonomy" id="2126942"/>
    <lineage>
        <taxon>Eukaryota</taxon>
        <taxon>Fungi</taxon>
        <taxon>Dikarya</taxon>
        <taxon>Basidiomycota</taxon>
        <taxon>Agaricomycotina</taxon>
        <taxon>Agaricomycetes</taxon>
        <taxon>Polyporales</taxon>
        <taxon>Fomitopsis</taxon>
    </lineage>
</organism>
<accession>S8ERW9</accession>
<dbReference type="HOGENOM" id="CLU_3106349_0_0_1"/>
<evidence type="ECO:0000313" key="2">
    <source>
        <dbReference type="Proteomes" id="UP000015241"/>
    </source>
</evidence>
<name>S8ERW9_FOMSC</name>
<reference evidence="1 2" key="1">
    <citation type="journal article" date="2012" name="Science">
        <title>The Paleozoic origin of enzymatic lignin decomposition reconstructed from 31 fungal genomes.</title>
        <authorList>
            <person name="Floudas D."/>
            <person name="Binder M."/>
            <person name="Riley R."/>
            <person name="Barry K."/>
            <person name="Blanchette R.A."/>
            <person name="Henrissat B."/>
            <person name="Martinez A.T."/>
            <person name="Otillar R."/>
            <person name="Spatafora J.W."/>
            <person name="Yadav J.S."/>
            <person name="Aerts A."/>
            <person name="Benoit I."/>
            <person name="Boyd A."/>
            <person name="Carlson A."/>
            <person name="Copeland A."/>
            <person name="Coutinho P.M."/>
            <person name="de Vries R.P."/>
            <person name="Ferreira P."/>
            <person name="Findley K."/>
            <person name="Foster B."/>
            <person name="Gaskell J."/>
            <person name="Glotzer D."/>
            <person name="Gorecki P."/>
            <person name="Heitman J."/>
            <person name="Hesse C."/>
            <person name="Hori C."/>
            <person name="Igarashi K."/>
            <person name="Jurgens J.A."/>
            <person name="Kallen N."/>
            <person name="Kersten P."/>
            <person name="Kohler A."/>
            <person name="Kuees U."/>
            <person name="Kumar T.K.A."/>
            <person name="Kuo A."/>
            <person name="LaButti K."/>
            <person name="Larrondo L.F."/>
            <person name="Lindquist E."/>
            <person name="Ling A."/>
            <person name="Lombard V."/>
            <person name="Lucas S."/>
            <person name="Lundell T."/>
            <person name="Martin R."/>
            <person name="McLaughlin D.J."/>
            <person name="Morgenstern I."/>
            <person name="Morin E."/>
            <person name="Murat C."/>
            <person name="Nagy L.G."/>
            <person name="Nolan M."/>
            <person name="Ohm R.A."/>
            <person name="Patyshakuliyeva A."/>
            <person name="Rokas A."/>
            <person name="Ruiz-Duenas F.J."/>
            <person name="Sabat G."/>
            <person name="Salamov A."/>
            <person name="Samejima M."/>
            <person name="Schmutz J."/>
            <person name="Slot J.C."/>
            <person name="St John F."/>
            <person name="Stenlid J."/>
            <person name="Sun H."/>
            <person name="Sun S."/>
            <person name="Syed K."/>
            <person name="Tsang A."/>
            <person name="Wiebenga A."/>
            <person name="Young D."/>
            <person name="Pisabarro A."/>
            <person name="Eastwood D.C."/>
            <person name="Martin F."/>
            <person name="Cullen D."/>
            <person name="Grigoriev I.V."/>
            <person name="Hibbett D.S."/>
        </authorList>
    </citation>
    <scope>NUCLEOTIDE SEQUENCE</scope>
    <source>
        <strain evidence="2">FP-58527</strain>
    </source>
</reference>
<sequence>MVAESLASKAVLLAPQTECPLATMKGHAMLTELYLHLIPMWTWQITVLAGF</sequence>
<dbReference type="InParanoid" id="S8ERW9"/>
<keyword evidence="2" id="KW-1185">Reference proteome</keyword>
<gene>
    <name evidence="1" type="ORF">FOMPIDRAFT_1056771</name>
</gene>
<dbReference type="Proteomes" id="UP000015241">
    <property type="component" value="Unassembled WGS sequence"/>
</dbReference>